<evidence type="ECO:0000256" key="3">
    <source>
        <dbReference type="ARBA" id="ARBA00023163"/>
    </source>
</evidence>
<dbReference type="SUPFAM" id="SSF53822">
    <property type="entry name" value="Periplasmic binding protein-like I"/>
    <property type="match status" value="1"/>
</dbReference>
<reference evidence="7" key="1">
    <citation type="journal article" date="2019" name="Int. J. Syst. Evol. Microbiol.">
        <title>The Global Catalogue of Microorganisms (GCM) 10K type strain sequencing project: providing services to taxonomists for standard genome sequencing and annotation.</title>
        <authorList>
            <consortium name="The Broad Institute Genomics Platform"/>
            <consortium name="The Broad Institute Genome Sequencing Center for Infectious Disease"/>
            <person name="Wu L."/>
            <person name="Ma J."/>
        </authorList>
    </citation>
    <scope>NUCLEOTIDE SEQUENCE [LARGE SCALE GENOMIC DNA]</scope>
    <source>
        <strain evidence="7">KCTC 52607</strain>
    </source>
</reference>
<feature type="domain" description="HTH lacI-type" evidence="5">
    <location>
        <begin position="23"/>
        <end position="77"/>
    </location>
</feature>
<evidence type="ECO:0000313" key="7">
    <source>
        <dbReference type="Proteomes" id="UP001595456"/>
    </source>
</evidence>
<keyword evidence="2 6" id="KW-0238">DNA-binding</keyword>
<keyword evidence="7" id="KW-1185">Reference proteome</keyword>
<dbReference type="GO" id="GO:0003677">
    <property type="term" value="F:DNA binding"/>
    <property type="evidence" value="ECO:0007669"/>
    <property type="project" value="UniProtKB-KW"/>
</dbReference>
<dbReference type="Gene3D" id="1.10.260.40">
    <property type="entry name" value="lambda repressor-like DNA-binding domains"/>
    <property type="match status" value="1"/>
</dbReference>
<feature type="compositionally biased region" description="Polar residues" evidence="4">
    <location>
        <begin position="359"/>
        <end position="375"/>
    </location>
</feature>
<dbReference type="InterPro" id="IPR000843">
    <property type="entry name" value="HTH_LacI"/>
</dbReference>
<accession>A0ABV7EBE2</accession>
<gene>
    <name evidence="6" type="ORF">ACFODU_15590</name>
</gene>
<evidence type="ECO:0000256" key="2">
    <source>
        <dbReference type="ARBA" id="ARBA00023125"/>
    </source>
</evidence>
<evidence type="ECO:0000256" key="4">
    <source>
        <dbReference type="SAM" id="MobiDB-lite"/>
    </source>
</evidence>
<sequence>MTQEGQTGSKRRTRGARRHLGAPTIADVAREANCSPMTVSRVINSEGNVRDATRNQVMAAIAKLNYSPNRAARSLAGGEQVRIALLFDNPSASYLSEFLMGALEEASRRDVQLVVQSCEDVSSAKQLVRNLAEGGIRGFILPPPLCDDQDVLNLVAELDAIAVAVGPGRAAGSQGAVLIDDFQAAYDMTMHIIGLGHRRIGFIIGNPEQVAADRRLNGYLAALRDSKIEVDERLIVQGRFTYRSGMDGAEKLLSVEPRPTAIFASNDDMAAATVAVAHRRHLDVPNDITVCGFDDTDMASSIWPELTTIRQPIREMTAWAVGAITRMIRAKLHGEKVRPEQETLPYVLIRRESDAAPSLAQSRTRGQSPTRGKSN</sequence>
<dbReference type="RefSeq" id="WP_377923120.1">
    <property type="nucleotide sequence ID" value="NZ_JBANRO010000001.1"/>
</dbReference>
<evidence type="ECO:0000259" key="5">
    <source>
        <dbReference type="PROSITE" id="PS50932"/>
    </source>
</evidence>
<dbReference type="SMART" id="SM00354">
    <property type="entry name" value="HTH_LACI"/>
    <property type="match status" value="1"/>
</dbReference>
<dbReference type="EMBL" id="JBHRST010000022">
    <property type="protein sequence ID" value="MFC3099220.1"/>
    <property type="molecule type" value="Genomic_DNA"/>
</dbReference>
<dbReference type="CDD" id="cd01545">
    <property type="entry name" value="PBP1_SalR"/>
    <property type="match status" value="1"/>
</dbReference>
<dbReference type="InterPro" id="IPR046335">
    <property type="entry name" value="LacI/GalR-like_sensor"/>
</dbReference>
<dbReference type="PANTHER" id="PTHR30146">
    <property type="entry name" value="LACI-RELATED TRANSCRIPTIONAL REPRESSOR"/>
    <property type="match status" value="1"/>
</dbReference>
<dbReference type="InterPro" id="IPR010982">
    <property type="entry name" value="Lambda_DNA-bd_dom_sf"/>
</dbReference>
<dbReference type="CDD" id="cd01392">
    <property type="entry name" value="HTH_LacI"/>
    <property type="match status" value="1"/>
</dbReference>
<dbReference type="SUPFAM" id="SSF47413">
    <property type="entry name" value="lambda repressor-like DNA-binding domains"/>
    <property type="match status" value="1"/>
</dbReference>
<dbReference type="Proteomes" id="UP001595456">
    <property type="component" value="Unassembled WGS sequence"/>
</dbReference>
<dbReference type="Gene3D" id="3.40.50.2300">
    <property type="match status" value="2"/>
</dbReference>
<protein>
    <submittedName>
        <fullName evidence="6">LacI family DNA-binding transcriptional regulator</fullName>
    </submittedName>
</protein>
<dbReference type="PROSITE" id="PS50932">
    <property type="entry name" value="HTH_LACI_2"/>
    <property type="match status" value="1"/>
</dbReference>
<feature type="region of interest" description="Disordered" evidence="4">
    <location>
        <begin position="355"/>
        <end position="375"/>
    </location>
</feature>
<dbReference type="PANTHER" id="PTHR30146:SF153">
    <property type="entry name" value="LACTOSE OPERON REPRESSOR"/>
    <property type="match status" value="1"/>
</dbReference>
<keyword evidence="1" id="KW-0805">Transcription regulation</keyword>
<comment type="caution">
    <text evidence="6">The sequence shown here is derived from an EMBL/GenBank/DDBJ whole genome shotgun (WGS) entry which is preliminary data.</text>
</comment>
<keyword evidence="3" id="KW-0804">Transcription</keyword>
<proteinExistence type="predicted"/>
<organism evidence="6 7">
    <name type="scientific">Alteraurantiacibacter palmitatis</name>
    <dbReference type="NCBI Taxonomy" id="2054628"/>
    <lineage>
        <taxon>Bacteria</taxon>
        <taxon>Pseudomonadati</taxon>
        <taxon>Pseudomonadota</taxon>
        <taxon>Alphaproteobacteria</taxon>
        <taxon>Sphingomonadales</taxon>
        <taxon>Erythrobacteraceae</taxon>
        <taxon>Alteraurantiacibacter</taxon>
    </lineage>
</organism>
<name>A0ABV7EBE2_9SPHN</name>
<dbReference type="Pfam" id="PF13377">
    <property type="entry name" value="Peripla_BP_3"/>
    <property type="match status" value="1"/>
</dbReference>
<evidence type="ECO:0000256" key="1">
    <source>
        <dbReference type="ARBA" id="ARBA00023015"/>
    </source>
</evidence>
<dbReference type="Pfam" id="PF00356">
    <property type="entry name" value="LacI"/>
    <property type="match status" value="1"/>
</dbReference>
<evidence type="ECO:0000313" key="6">
    <source>
        <dbReference type="EMBL" id="MFC3099220.1"/>
    </source>
</evidence>
<dbReference type="InterPro" id="IPR028082">
    <property type="entry name" value="Peripla_BP_I"/>
</dbReference>
<feature type="region of interest" description="Disordered" evidence="4">
    <location>
        <begin position="1"/>
        <end position="20"/>
    </location>
</feature>
<feature type="compositionally biased region" description="Basic residues" evidence="4">
    <location>
        <begin position="9"/>
        <end position="20"/>
    </location>
</feature>